<dbReference type="NCBIfam" id="TIGR00266">
    <property type="entry name" value="TIGR00266 family protein"/>
    <property type="match status" value="1"/>
</dbReference>
<dbReference type="Pfam" id="PF01987">
    <property type="entry name" value="AIM24"/>
    <property type="match status" value="1"/>
</dbReference>
<protein>
    <submittedName>
        <fullName evidence="1">TIGR00266 family protein</fullName>
    </submittedName>
</protein>
<name>A0ABX8B399_9BACT</name>
<evidence type="ECO:0000313" key="1">
    <source>
        <dbReference type="EMBL" id="QUV93981.1"/>
    </source>
</evidence>
<dbReference type="SUPFAM" id="SSF51219">
    <property type="entry name" value="TRAP-like"/>
    <property type="match status" value="1"/>
</dbReference>
<organism evidence="1 2">
    <name type="scientific">Chloracidobacterium sp. N</name>
    <dbReference type="NCBI Taxonomy" id="2821540"/>
    <lineage>
        <taxon>Bacteria</taxon>
        <taxon>Pseudomonadati</taxon>
        <taxon>Acidobacteriota</taxon>
        <taxon>Terriglobia</taxon>
        <taxon>Terriglobales</taxon>
        <taxon>Acidobacteriaceae</taxon>
        <taxon>Chloracidobacterium</taxon>
        <taxon>Chloracidobacterium aggregatum</taxon>
    </lineage>
</organism>
<dbReference type="PANTHER" id="PTHR43657:SF1">
    <property type="entry name" value="ALTERED INHERITANCE OF MITOCHONDRIA PROTEIN 24, MITOCHONDRIAL"/>
    <property type="match status" value="1"/>
</dbReference>
<reference evidence="1 2" key="1">
    <citation type="submission" date="2021-03" db="EMBL/GenBank/DDBJ databases">
        <title>Genomic and phenotypic characterization of Chloracidobacterium isolates provides evidence for multiple species.</title>
        <authorList>
            <person name="Saini M.K."/>
            <person name="Costas A.M.G."/>
            <person name="Tank M."/>
            <person name="Bryant D.A."/>
        </authorList>
    </citation>
    <scope>NUCLEOTIDE SEQUENCE [LARGE SCALE GENOMIC DNA]</scope>
    <source>
        <strain evidence="1 2">N</strain>
    </source>
</reference>
<accession>A0ABX8B399</accession>
<keyword evidence="2" id="KW-1185">Reference proteome</keyword>
<gene>
    <name evidence="1" type="ORF">J8C05_00510</name>
</gene>
<evidence type="ECO:0000313" key="2">
    <source>
        <dbReference type="Proteomes" id="UP000677668"/>
    </source>
</evidence>
<dbReference type="RefSeq" id="WP_211422310.1">
    <property type="nucleotide sequence ID" value="NZ_CP072642.1"/>
</dbReference>
<dbReference type="Proteomes" id="UP000677668">
    <property type="component" value="Chromosome 1"/>
</dbReference>
<dbReference type="InterPro" id="IPR036983">
    <property type="entry name" value="AIM24_sf"/>
</dbReference>
<dbReference type="PANTHER" id="PTHR43657">
    <property type="entry name" value="TRYPTOPHAN RNA-BINDING ATTENUATOR PROTEIN-LIKE PROTEIN"/>
    <property type="match status" value="1"/>
</dbReference>
<dbReference type="Gene3D" id="3.60.160.10">
    <property type="entry name" value="Mitochondrial biogenesis AIM24"/>
    <property type="match status" value="1"/>
</dbReference>
<dbReference type="InterPro" id="IPR002838">
    <property type="entry name" value="AIM24"/>
</dbReference>
<proteinExistence type="predicted"/>
<dbReference type="EMBL" id="CP072642">
    <property type="protein sequence ID" value="QUV93981.1"/>
    <property type="molecule type" value="Genomic_DNA"/>
</dbReference>
<dbReference type="InterPro" id="IPR016031">
    <property type="entry name" value="Trp_RNA-bd_attenuator-like_dom"/>
</dbReference>
<sequence length="254" mass="26749">MPQSDVIDYRIVGDDLQGVIITLDPNEQVLAEAGVMLYMTAGIEMQTTMATDSSKGFFGNLAKAVGRVFSGAGFFITTFTNYGHARADVAFAAPYPGKIIPIDLAKFGGEVLCQKDSFLCAARGTDLSVGFQQRLGAGFFGGEGFILQRLRGDGLAFIHAGGATMTYNLRPGETLRVDTGCVVAFQPSVQFNIQFVGGFKNALFGGEGLFLASLTGPGQVILQTLPFSRLVGRIAATLPRTTSGGGGGFFGDEN</sequence>